<dbReference type="Proteomes" id="UP000554235">
    <property type="component" value="Unassembled WGS sequence"/>
</dbReference>
<keyword evidence="3" id="KW-1185">Reference proteome</keyword>
<evidence type="ECO:0000256" key="1">
    <source>
        <dbReference type="SAM" id="MobiDB-lite"/>
    </source>
</evidence>
<feature type="compositionally biased region" description="Low complexity" evidence="1">
    <location>
        <begin position="117"/>
        <end position="130"/>
    </location>
</feature>
<feature type="compositionally biased region" description="Polar residues" evidence="1">
    <location>
        <begin position="93"/>
        <end position="102"/>
    </location>
</feature>
<accession>A0A8H4LCE1</accession>
<name>A0A8H4LCE1_9HYPO</name>
<feature type="region of interest" description="Disordered" evidence="1">
    <location>
        <begin position="1"/>
        <end position="189"/>
    </location>
</feature>
<evidence type="ECO:0000313" key="3">
    <source>
        <dbReference type="Proteomes" id="UP000554235"/>
    </source>
</evidence>
<protein>
    <submittedName>
        <fullName evidence="2">Uncharacterized protein</fullName>
    </submittedName>
</protein>
<reference evidence="2 3" key="1">
    <citation type="submission" date="2020-01" db="EMBL/GenBank/DDBJ databases">
        <title>Identification and distribution of gene clusters putatively required for synthesis of sphingolipid metabolism inhibitors in phylogenetically diverse species of the filamentous fungus Fusarium.</title>
        <authorList>
            <person name="Kim H.-S."/>
            <person name="Busman M."/>
            <person name="Brown D.W."/>
            <person name="Divon H."/>
            <person name="Uhlig S."/>
            <person name="Proctor R.H."/>
        </authorList>
    </citation>
    <scope>NUCLEOTIDE SEQUENCE [LARGE SCALE GENOMIC DNA]</scope>
    <source>
        <strain evidence="2 3">NRRL 20459</strain>
    </source>
</reference>
<organism evidence="2 3">
    <name type="scientific">Fusarium albosuccineum</name>
    <dbReference type="NCBI Taxonomy" id="1237068"/>
    <lineage>
        <taxon>Eukaryota</taxon>
        <taxon>Fungi</taxon>
        <taxon>Dikarya</taxon>
        <taxon>Ascomycota</taxon>
        <taxon>Pezizomycotina</taxon>
        <taxon>Sordariomycetes</taxon>
        <taxon>Hypocreomycetidae</taxon>
        <taxon>Hypocreales</taxon>
        <taxon>Nectriaceae</taxon>
        <taxon>Fusarium</taxon>
        <taxon>Fusarium decemcellulare species complex</taxon>
    </lineage>
</organism>
<sequence length="206" mass="22532">MRKVTNAGTAQGTIVPGSARETPRPVVSTVTADTKHEHHHHFSFPSLSSFDIDASHEESDSEAIASQLEHDQILSTSSPGTSSTPTTVIEGVTPTSTAGTGQSEEDESISSKPPPTASTTPLEEQQQGRQLRPRRNQQQKLQRQPPQKPSPRARQQPKQPVRRQLSNSNADANDERVPETDSEDCIQAPTRKAQITLNYWLSSPNN</sequence>
<feature type="compositionally biased region" description="Polar residues" evidence="1">
    <location>
        <begin position="1"/>
        <end position="12"/>
    </location>
</feature>
<dbReference type="AlphaFoldDB" id="A0A8H4LCE1"/>
<evidence type="ECO:0000313" key="2">
    <source>
        <dbReference type="EMBL" id="KAF4465477.1"/>
    </source>
</evidence>
<gene>
    <name evidence="2" type="ORF">FALBO_7679</name>
</gene>
<feature type="compositionally biased region" description="Low complexity" evidence="1">
    <location>
        <begin position="138"/>
        <end position="159"/>
    </location>
</feature>
<comment type="caution">
    <text evidence="2">The sequence shown here is derived from an EMBL/GenBank/DDBJ whole genome shotgun (WGS) entry which is preliminary data.</text>
</comment>
<dbReference type="EMBL" id="JAADYS010001026">
    <property type="protein sequence ID" value="KAF4465477.1"/>
    <property type="molecule type" value="Genomic_DNA"/>
</dbReference>
<proteinExistence type="predicted"/>
<feature type="compositionally biased region" description="Low complexity" evidence="1">
    <location>
        <begin position="75"/>
        <end position="87"/>
    </location>
</feature>